<keyword evidence="9" id="KW-0560">Oxidoreductase</keyword>
<comment type="caution">
    <text evidence="12">The sequence shown here is derived from an EMBL/GenBank/DDBJ whole genome shotgun (WGS) entry which is preliminary data.</text>
</comment>
<dbReference type="EMBL" id="CAJVCH010529085">
    <property type="protein sequence ID" value="CAG7823315.1"/>
    <property type="molecule type" value="Genomic_DNA"/>
</dbReference>
<dbReference type="Pfam" id="PF00067">
    <property type="entry name" value="p450"/>
    <property type="match status" value="1"/>
</dbReference>
<dbReference type="PANTHER" id="PTHR24291">
    <property type="entry name" value="CYTOCHROME P450 FAMILY 4"/>
    <property type="match status" value="1"/>
</dbReference>
<keyword evidence="11" id="KW-0472">Membrane</keyword>
<dbReference type="AlphaFoldDB" id="A0A8J2L183"/>
<evidence type="ECO:0000256" key="3">
    <source>
        <dbReference type="ARBA" id="ARBA00004586"/>
    </source>
</evidence>
<gene>
    <name evidence="12" type="ORF">AFUS01_LOCUS33537</name>
</gene>
<dbReference type="GO" id="GO:0005789">
    <property type="term" value="C:endoplasmic reticulum membrane"/>
    <property type="evidence" value="ECO:0007669"/>
    <property type="project" value="UniProtKB-SubCell"/>
</dbReference>
<dbReference type="InterPro" id="IPR001128">
    <property type="entry name" value="Cyt_P450"/>
</dbReference>
<dbReference type="InterPro" id="IPR017972">
    <property type="entry name" value="Cyt_P450_CS"/>
</dbReference>
<comment type="cofactor">
    <cofactor evidence="1">
        <name>heme</name>
        <dbReference type="ChEBI" id="CHEBI:30413"/>
    </cofactor>
</comment>
<evidence type="ECO:0000313" key="12">
    <source>
        <dbReference type="EMBL" id="CAG7823315.1"/>
    </source>
</evidence>
<name>A0A8J2L183_9HEXA</name>
<evidence type="ECO:0000256" key="8">
    <source>
        <dbReference type="ARBA" id="ARBA00022848"/>
    </source>
</evidence>
<comment type="similarity">
    <text evidence="4">Belongs to the cytochrome P450 family.</text>
</comment>
<dbReference type="GO" id="GO:0005506">
    <property type="term" value="F:iron ion binding"/>
    <property type="evidence" value="ECO:0007669"/>
    <property type="project" value="InterPro"/>
</dbReference>
<evidence type="ECO:0008006" key="14">
    <source>
        <dbReference type="Google" id="ProtNLM"/>
    </source>
</evidence>
<dbReference type="PROSITE" id="PS00086">
    <property type="entry name" value="CYTOCHROME_P450"/>
    <property type="match status" value="1"/>
</dbReference>
<comment type="subcellular location">
    <subcellularLocation>
        <location evidence="3">Endoplasmic reticulum membrane</location>
    </subcellularLocation>
    <subcellularLocation>
        <location evidence="2">Microsome membrane</location>
    </subcellularLocation>
</comment>
<evidence type="ECO:0000256" key="6">
    <source>
        <dbReference type="ARBA" id="ARBA00022723"/>
    </source>
</evidence>
<keyword evidence="10" id="KW-0408">Iron</keyword>
<dbReference type="GO" id="GO:0004497">
    <property type="term" value="F:monooxygenase activity"/>
    <property type="evidence" value="ECO:0007669"/>
    <property type="project" value="InterPro"/>
</dbReference>
<keyword evidence="8" id="KW-0492">Microsome</keyword>
<evidence type="ECO:0000256" key="4">
    <source>
        <dbReference type="ARBA" id="ARBA00010617"/>
    </source>
</evidence>
<dbReference type="InterPro" id="IPR050196">
    <property type="entry name" value="Cytochrome_P450_Monoox"/>
</dbReference>
<evidence type="ECO:0000313" key="13">
    <source>
        <dbReference type="Proteomes" id="UP000708208"/>
    </source>
</evidence>
<keyword evidence="13" id="KW-1185">Reference proteome</keyword>
<evidence type="ECO:0000256" key="5">
    <source>
        <dbReference type="ARBA" id="ARBA00022617"/>
    </source>
</evidence>
<evidence type="ECO:0000256" key="11">
    <source>
        <dbReference type="ARBA" id="ARBA00023136"/>
    </source>
</evidence>
<proteinExistence type="inferred from homology"/>
<organism evidence="12 13">
    <name type="scientific">Allacma fusca</name>
    <dbReference type="NCBI Taxonomy" id="39272"/>
    <lineage>
        <taxon>Eukaryota</taxon>
        <taxon>Metazoa</taxon>
        <taxon>Ecdysozoa</taxon>
        <taxon>Arthropoda</taxon>
        <taxon>Hexapoda</taxon>
        <taxon>Collembola</taxon>
        <taxon>Symphypleona</taxon>
        <taxon>Sminthuridae</taxon>
        <taxon>Allacma</taxon>
    </lineage>
</organism>
<keyword evidence="6" id="KW-0479">Metal-binding</keyword>
<evidence type="ECO:0000256" key="7">
    <source>
        <dbReference type="ARBA" id="ARBA00022824"/>
    </source>
</evidence>
<keyword evidence="7" id="KW-0256">Endoplasmic reticulum</keyword>
<feature type="non-terminal residue" evidence="12">
    <location>
        <position position="1"/>
    </location>
</feature>
<evidence type="ECO:0000256" key="9">
    <source>
        <dbReference type="ARBA" id="ARBA00023002"/>
    </source>
</evidence>
<dbReference type="GO" id="GO:0016705">
    <property type="term" value="F:oxidoreductase activity, acting on paired donors, with incorporation or reduction of molecular oxygen"/>
    <property type="evidence" value="ECO:0007669"/>
    <property type="project" value="InterPro"/>
</dbReference>
<evidence type="ECO:0000256" key="2">
    <source>
        <dbReference type="ARBA" id="ARBA00004524"/>
    </source>
</evidence>
<reference evidence="12" key="1">
    <citation type="submission" date="2021-06" db="EMBL/GenBank/DDBJ databases">
        <authorList>
            <person name="Hodson N. C."/>
            <person name="Mongue J. A."/>
            <person name="Jaron S. K."/>
        </authorList>
    </citation>
    <scope>NUCLEOTIDE SEQUENCE</scope>
</reference>
<protein>
    <recommendedName>
        <fullName evidence="14">Cytochrome P450</fullName>
    </recommendedName>
</protein>
<evidence type="ECO:0000256" key="1">
    <source>
        <dbReference type="ARBA" id="ARBA00001971"/>
    </source>
</evidence>
<dbReference type="GO" id="GO:0020037">
    <property type="term" value="F:heme binding"/>
    <property type="evidence" value="ECO:0007669"/>
    <property type="project" value="InterPro"/>
</dbReference>
<keyword evidence="5" id="KW-0349">Heme</keyword>
<evidence type="ECO:0000256" key="10">
    <source>
        <dbReference type="ARBA" id="ARBA00023004"/>
    </source>
</evidence>
<dbReference type="Proteomes" id="UP000708208">
    <property type="component" value="Unassembled WGS sequence"/>
</dbReference>
<dbReference type="PANTHER" id="PTHR24291:SF189">
    <property type="entry name" value="CYTOCHROME P450 4C3-RELATED"/>
    <property type="match status" value="1"/>
</dbReference>
<accession>A0A8J2L183</accession>
<sequence length="709" mass="81645">SATGTRVNCLSKLDHEFPIAHIKEFKFLYYRAFNPWLWPKFIWRMSPVGIREKANRKIMSDFVEKIIQTRRSEIFPEGEALKSEEVDINGNDVKENFSKDEDTRRNVLDLLLHEQRKGGMKITDQDIRDEASFLIFAGHDTTSSTLTWAVYLLAANPEEQDKLHEELDSIFGDDHTRNVDASDLPKLKYLECCIKETLRLYPPAPFFARQIERDLKLDDKTTIPTGTDVVLFPWLTHRLPEFFPEPEKFVPERFTPENSVGRNPYAYIAFSGGPRNCMGQKYAFAETKMILAHMFRSFRVELNSPNEEVIPVPLGTIKVDKMNNIQLLNEKESRSNTVDHPIMEIRAKTVDEEIYWLEDEFKRLSKQIVMSQRDRMLGPAVNDLQNVKASCSMKFSNFLDFTLSEKTCITNGLKKSGPSEVMRHANEVFVFEGRGKHFYFTSSFAINGAQRLAIYCNIEMPGGVEFGIGFIRGGDLYKDHEFWMQKTHKEPLPDKWNMRSIKRNLKLIVSQGNYMAQGRLTCGPRPELHIEIIQFEDSDRLSYPGPLSKDLTTLKSDFFKANPRNMNKYWTFSCNIEIVNHLSVKFANIFHNCGEHSVPSSELSPLQGEIFFAADNKKVEVGFCYEMDSTDLAFVVTVNVGQGCNSFTAAFVRTTDPKPLVTLKNVTHDYMAFAKATEGVKRIQIRNIRAELMMSKYNHSFMEIHIFTV</sequence>
<dbReference type="OrthoDB" id="1470350at2759"/>